<protein>
    <submittedName>
        <fullName evidence="1">Uncharacterized protein</fullName>
    </submittedName>
</protein>
<accession>A0ACC3BC24</accession>
<dbReference type="Proteomes" id="UP001177260">
    <property type="component" value="Unassembled WGS sequence"/>
</dbReference>
<evidence type="ECO:0000313" key="2">
    <source>
        <dbReference type="Proteomes" id="UP001177260"/>
    </source>
</evidence>
<comment type="caution">
    <text evidence="1">The sequence shown here is derived from an EMBL/GenBank/DDBJ whole genome shotgun (WGS) entry which is preliminary data.</text>
</comment>
<keyword evidence="2" id="KW-1185">Reference proteome</keyword>
<gene>
    <name evidence="1" type="ORF">N8T08_010653</name>
</gene>
<proteinExistence type="predicted"/>
<sequence>MHLRSLLLGSAVASSTLAFGINDFSCRSEKHPNPVVLLHGLGATFYEDLNFLQYWLQSQGYCTYAQTYGDYDGFPLLGGLKAISESATEIADYIHEVAEKTGAEKIDLVGHSEGAFQTLYVPKFEEGTSELLDKLVAIAPPTRGTNFAGIYNLAYAFGNASREAVGEVLKTVGCAACDDLGPDGAAIDRLNDGPIVQAGNKLTVIASKLDEMVTPTSTSFVHEKGVNNVWVQDKCKLDPVGHIGEAYDLNVWNMVKNALDDTPDRNFFCVLGSPGK</sequence>
<reference evidence="1 2" key="1">
    <citation type="journal article" date="2023" name="ACS Omega">
        <title>Identification of the Neoaspergillic Acid Biosynthesis Gene Cluster by Establishing an In Vitro CRISPR-Ribonucleoprotein Genetic System in Aspergillus melleus.</title>
        <authorList>
            <person name="Yuan B."/>
            <person name="Grau M.F."/>
            <person name="Murata R.M."/>
            <person name="Torok T."/>
            <person name="Venkateswaran K."/>
            <person name="Stajich J.E."/>
            <person name="Wang C.C.C."/>
        </authorList>
    </citation>
    <scope>NUCLEOTIDE SEQUENCE [LARGE SCALE GENOMIC DNA]</scope>
    <source>
        <strain evidence="1 2">IMV 1140</strain>
    </source>
</reference>
<name>A0ACC3BC24_9EURO</name>
<dbReference type="EMBL" id="JAOPJF010000009">
    <property type="protein sequence ID" value="KAK1148020.1"/>
    <property type="molecule type" value="Genomic_DNA"/>
</dbReference>
<organism evidence="1 2">
    <name type="scientific">Aspergillus melleus</name>
    <dbReference type="NCBI Taxonomy" id="138277"/>
    <lineage>
        <taxon>Eukaryota</taxon>
        <taxon>Fungi</taxon>
        <taxon>Dikarya</taxon>
        <taxon>Ascomycota</taxon>
        <taxon>Pezizomycotina</taxon>
        <taxon>Eurotiomycetes</taxon>
        <taxon>Eurotiomycetidae</taxon>
        <taxon>Eurotiales</taxon>
        <taxon>Aspergillaceae</taxon>
        <taxon>Aspergillus</taxon>
        <taxon>Aspergillus subgen. Circumdati</taxon>
    </lineage>
</organism>
<evidence type="ECO:0000313" key="1">
    <source>
        <dbReference type="EMBL" id="KAK1148020.1"/>
    </source>
</evidence>